<proteinExistence type="predicted"/>
<sequence>MATRLALMSITLAIASIIISVNPFRLLISNGAHGAEKQMLTEVEVIPVDGAAGPESLAFGPDGEGPYTGVSDGRILQWRGRGRGWHEIAVSAPHLKREYC</sequence>
<accession>A0A1D1XVW9</accession>
<dbReference type="Pfam" id="PF20067">
    <property type="entry name" value="SSL_N"/>
    <property type="match status" value="1"/>
</dbReference>
<evidence type="ECO:0000313" key="1">
    <source>
        <dbReference type="EMBL" id="JAT46503.1"/>
    </source>
</evidence>
<name>A0A1D1XVW9_9ARAE</name>
<protein>
    <submittedName>
        <fullName evidence="1">Strictosidine synthase</fullName>
    </submittedName>
</protein>
<dbReference type="SUPFAM" id="SSF63829">
    <property type="entry name" value="Calcium-dependent phosphotriesterase"/>
    <property type="match status" value="1"/>
</dbReference>
<dbReference type="Gene3D" id="2.120.10.30">
    <property type="entry name" value="TolB, C-terminal domain"/>
    <property type="match status" value="1"/>
</dbReference>
<dbReference type="EMBL" id="GDJX01021433">
    <property type="protein sequence ID" value="JAT46503.1"/>
    <property type="molecule type" value="Transcribed_RNA"/>
</dbReference>
<organism evidence="1">
    <name type="scientific">Anthurium amnicola</name>
    <dbReference type="NCBI Taxonomy" id="1678845"/>
    <lineage>
        <taxon>Eukaryota</taxon>
        <taxon>Viridiplantae</taxon>
        <taxon>Streptophyta</taxon>
        <taxon>Embryophyta</taxon>
        <taxon>Tracheophyta</taxon>
        <taxon>Spermatophyta</taxon>
        <taxon>Magnoliopsida</taxon>
        <taxon>Liliopsida</taxon>
        <taxon>Araceae</taxon>
        <taxon>Pothoideae</taxon>
        <taxon>Potheae</taxon>
        <taxon>Anthurium</taxon>
    </lineage>
</organism>
<dbReference type="InterPro" id="IPR011042">
    <property type="entry name" value="6-blade_b-propeller_TolB-like"/>
</dbReference>
<dbReference type="PANTHER" id="PTHR10426">
    <property type="entry name" value="STRICTOSIDINE SYNTHASE-RELATED"/>
    <property type="match status" value="1"/>
</dbReference>
<dbReference type="AlphaFoldDB" id="A0A1D1XVW9"/>
<feature type="non-terminal residue" evidence="1">
    <location>
        <position position="100"/>
    </location>
</feature>
<dbReference type="GO" id="GO:0016787">
    <property type="term" value="F:hydrolase activity"/>
    <property type="evidence" value="ECO:0007669"/>
    <property type="project" value="TreeGrafter"/>
</dbReference>
<dbReference type="PANTHER" id="PTHR10426:SF69">
    <property type="entry name" value="PROTEIN STRICTOSIDINE SYNTHASE-LIKE 10"/>
    <property type="match status" value="1"/>
</dbReference>
<dbReference type="GO" id="GO:0012505">
    <property type="term" value="C:endomembrane system"/>
    <property type="evidence" value="ECO:0007669"/>
    <property type="project" value="TreeGrafter"/>
</dbReference>
<gene>
    <name evidence="1" type="primary">STR1_5</name>
    <name evidence="1" type="ORF">g.120114</name>
</gene>
<reference evidence="1" key="1">
    <citation type="submission" date="2015-07" db="EMBL/GenBank/DDBJ databases">
        <title>Transcriptome Assembly of Anthurium amnicola.</title>
        <authorList>
            <person name="Suzuki J."/>
        </authorList>
    </citation>
    <scope>NUCLEOTIDE SEQUENCE</scope>
</reference>